<sequence length="78" mass="9274">MVKGRRSSAKGEIEMMWIHIIVGFAMGTAMFIWGFHCGQKRFWSDKKFKDYCAMLKKIIEKHQNDERKRASCKIFNKN</sequence>
<gene>
    <name evidence="2" type="ORF">LCGC14_0475420</name>
</gene>
<keyword evidence="1" id="KW-0472">Membrane</keyword>
<dbReference type="EMBL" id="LAZR01000511">
    <property type="protein sequence ID" value="KKN66064.1"/>
    <property type="molecule type" value="Genomic_DNA"/>
</dbReference>
<evidence type="ECO:0008006" key="3">
    <source>
        <dbReference type="Google" id="ProtNLM"/>
    </source>
</evidence>
<comment type="caution">
    <text evidence="2">The sequence shown here is derived from an EMBL/GenBank/DDBJ whole genome shotgun (WGS) entry which is preliminary data.</text>
</comment>
<keyword evidence="1" id="KW-0812">Transmembrane</keyword>
<accession>A0A0F9SG78</accession>
<keyword evidence="1" id="KW-1133">Transmembrane helix</keyword>
<proteinExistence type="predicted"/>
<organism evidence="2">
    <name type="scientific">marine sediment metagenome</name>
    <dbReference type="NCBI Taxonomy" id="412755"/>
    <lineage>
        <taxon>unclassified sequences</taxon>
        <taxon>metagenomes</taxon>
        <taxon>ecological metagenomes</taxon>
    </lineage>
</organism>
<name>A0A0F9SG78_9ZZZZ</name>
<protein>
    <recommendedName>
        <fullName evidence="3">Transmembrane protein</fullName>
    </recommendedName>
</protein>
<dbReference type="AlphaFoldDB" id="A0A0F9SG78"/>
<evidence type="ECO:0000256" key="1">
    <source>
        <dbReference type="SAM" id="Phobius"/>
    </source>
</evidence>
<feature type="transmembrane region" description="Helical" evidence="1">
    <location>
        <begin position="16"/>
        <end position="37"/>
    </location>
</feature>
<reference evidence="2" key="1">
    <citation type="journal article" date="2015" name="Nature">
        <title>Complex archaea that bridge the gap between prokaryotes and eukaryotes.</title>
        <authorList>
            <person name="Spang A."/>
            <person name="Saw J.H."/>
            <person name="Jorgensen S.L."/>
            <person name="Zaremba-Niedzwiedzka K."/>
            <person name="Martijn J."/>
            <person name="Lind A.E."/>
            <person name="van Eijk R."/>
            <person name="Schleper C."/>
            <person name="Guy L."/>
            <person name="Ettema T.J."/>
        </authorList>
    </citation>
    <scope>NUCLEOTIDE SEQUENCE</scope>
</reference>
<evidence type="ECO:0000313" key="2">
    <source>
        <dbReference type="EMBL" id="KKN66064.1"/>
    </source>
</evidence>